<reference evidence="6 7" key="1">
    <citation type="submission" date="2020-12" db="EMBL/GenBank/DDBJ databases">
        <authorList>
            <person name="Shan Y."/>
        </authorList>
    </citation>
    <scope>NUCLEOTIDE SEQUENCE [LARGE SCALE GENOMIC DNA]</scope>
    <source>
        <strain evidence="7">csc3.9</strain>
    </source>
</reference>
<dbReference type="EMBL" id="CP066167">
    <property type="protein sequence ID" value="QQD18574.1"/>
    <property type="molecule type" value="Genomic_DNA"/>
</dbReference>
<gene>
    <name evidence="6" type="ORF">I6N98_01470</name>
</gene>
<proteinExistence type="inferred from homology"/>
<dbReference type="InterPro" id="IPR024607">
    <property type="entry name" value="Sulfatase_CS"/>
</dbReference>
<evidence type="ECO:0000313" key="6">
    <source>
        <dbReference type="EMBL" id="QQD18574.1"/>
    </source>
</evidence>
<dbReference type="SUPFAM" id="SSF53649">
    <property type="entry name" value="Alkaline phosphatase-like"/>
    <property type="match status" value="1"/>
</dbReference>
<dbReference type="InterPro" id="IPR017850">
    <property type="entry name" value="Alkaline_phosphatase_core_sf"/>
</dbReference>
<dbReference type="Pfam" id="PF00884">
    <property type="entry name" value="Sulfatase"/>
    <property type="match status" value="1"/>
</dbReference>
<organism evidence="6 7">
    <name type="scientific">Spongiibacter nanhainus</name>
    <dbReference type="NCBI Taxonomy" id="2794344"/>
    <lineage>
        <taxon>Bacteria</taxon>
        <taxon>Pseudomonadati</taxon>
        <taxon>Pseudomonadota</taxon>
        <taxon>Gammaproteobacteria</taxon>
        <taxon>Cellvibrionales</taxon>
        <taxon>Spongiibacteraceae</taxon>
        <taxon>Spongiibacter</taxon>
    </lineage>
</organism>
<keyword evidence="4" id="KW-0106">Calcium</keyword>
<dbReference type="KEGG" id="snan:I6N98_01470"/>
<evidence type="ECO:0000256" key="1">
    <source>
        <dbReference type="ARBA" id="ARBA00008779"/>
    </source>
</evidence>
<keyword evidence="3" id="KW-0378">Hydrolase</keyword>
<dbReference type="RefSeq" id="WP_198570065.1">
    <property type="nucleotide sequence ID" value="NZ_CP066167.1"/>
</dbReference>
<comment type="similarity">
    <text evidence="1">Belongs to the sulfatase family.</text>
</comment>
<evidence type="ECO:0000256" key="2">
    <source>
        <dbReference type="ARBA" id="ARBA00022723"/>
    </source>
</evidence>
<dbReference type="InterPro" id="IPR050738">
    <property type="entry name" value="Sulfatase"/>
</dbReference>
<accession>A0A7T4R1J9</accession>
<dbReference type="Gene3D" id="3.40.720.10">
    <property type="entry name" value="Alkaline Phosphatase, subunit A"/>
    <property type="match status" value="1"/>
</dbReference>
<dbReference type="CDD" id="cd16025">
    <property type="entry name" value="PAS_like"/>
    <property type="match status" value="1"/>
</dbReference>
<dbReference type="AlphaFoldDB" id="A0A7T4R1J9"/>
<evidence type="ECO:0000256" key="4">
    <source>
        <dbReference type="ARBA" id="ARBA00022837"/>
    </source>
</evidence>
<dbReference type="PROSITE" id="PS00149">
    <property type="entry name" value="SULFATASE_2"/>
    <property type="match status" value="1"/>
</dbReference>
<keyword evidence="7" id="KW-1185">Reference proteome</keyword>
<sequence>MKVGRDRHILSAPASFSGWRYMLGMILMAAAFFTHASQNPPNVLVIVADDMGWSDISAFGSEIRTPTLDALASEGVTMTNFHVSPTCSPTRAMLMSGVDSHLAGLGTMAGVQAPNQLNSENYAGQLSDDVVTLAEGLKAAGYTTLMSGKWHLAKEANQYPNVRGFDQSYFLLEGGASHYSDGAALYPGAGPNYMENGQPATLPEDFYSSKYYTDKIIEYIRQVDGERPFFAYLAYTAPHDPLHVPEPWRAKYSGVYSAGPDSIRRQRLAELTNRGLIPDGIETWGAPKFPKFIPAHIPSWDSLTDQEREDAARPMEIYAGMIEFMDDQISRLIDFLRESGELENTYIVFLSDNGPNAATPLSYPNMSRDYYRSRFIEPGAQEGEPGSHPYLGREWAWASATPFKLYKGAISEGGVRSPLIVVGPKVAKGRRSAQLAHVTDLPATVYELAGIDPQGSEVFRGKHKPSGVSLIENWTDPTAAHSRQFAIELFGHQAAIAGDWKITRLMPPVGSGKWELYNLQLDPGEMNNLAEAQPEKLDEMIVQYQDYEEQVGVIPPRPPISVSLGDLFTGECSPVCKATVSIIDFIMAIWVKASTDS</sequence>
<dbReference type="GO" id="GO:0046872">
    <property type="term" value="F:metal ion binding"/>
    <property type="evidence" value="ECO:0007669"/>
    <property type="project" value="UniProtKB-KW"/>
</dbReference>
<protein>
    <submittedName>
        <fullName evidence="6">Arylsulfatase</fullName>
    </submittedName>
</protein>
<keyword evidence="2" id="KW-0479">Metal-binding</keyword>
<dbReference type="GO" id="GO:0004065">
    <property type="term" value="F:arylsulfatase activity"/>
    <property type="evidence" value="ECO:0007669"/>
    <property type="project" value="TreeGrafter"/>
</dbReference>
<dbReference type="PANTHER" id="PTHR42693:SF33">
    <property type="entry name" value="ARYLSULFATASE"/>
    <property type="match status" value="1"/>
</dbReference>
<evidence type="ECO:0000313" key="7">
    <source>
        <dbReference type="Proteomes" id="UP000596063"/>
    </source>
</evidence>
<evidence type="ECO:0000256" key="3">
    <source>
        <dbReference type="ARBA" id="ARBA00022801"/>
    </source>
</evidence>
<dbReference type="Proteomes" id="UP000596063">
    <property type="component" value="Chromosome"/>
</dbReference>
<name>A0A7T4R1J9_9GAMM</name>
<evidence type="ECO:0000259" key="5">
    <source>
        <dbReference type="Pfam" id="PF00884"/>
    </source>
</evidence>
<dbReference type="InterPro" id="IPR000917">
    <property type="entry name" value="Sulfatase_N"/>
</dbReference>
<dbReference type="Gene3D" id="3.30.1120.10">
    <property type="match status" value="1"/>
</dbReference>
<feature type="domain" description="Sulfatase N-terminal" evidence="5">
    <location>
        <begin position="41"/>
        <end position="451"/>
    </location>
</feature>
<dbReference type="PANTHER" id="PTHR42693">
    <property type="entry name" value="ARYLSULFATASE FAMILY MEMBER"/>
    <property type="match status" value="1"/>
</dbReference>